<dbReference type="EMBL" id="JACEEZ010004649">
    <property type="protein sequence ID" value="KAG0726285.1"/>
    <property type="molecule type" value="Genomic_DNA"/>
</dbReference>
<keyword evidence="2" id="KW-1185">Reference proteome</keyword>
<proteinExistence type="predicted"/>
<evidence type="ECO:0000313" key="1">
    <source>
        <dbReference type="EMBL" id="KAG0726285.1"/>
    </source>
</evidence>
<accession>A0A8J5D2I0</accession>
<gene>
    <name evidence="1" type="ORF">GWK47_036914</name>
</gene>
<evidence type="ECO:0000313" key="2">
    <source>
        <dbReference type="Proteomes" id="UP000770661"/>
    </source>
</evidence>
<reference evidence="1" key="1">
    <citation type="submission" date="2020-07" db="EMBL/GenBank/DDBJ databases">
        <title>The High-quality genome of the commercially important snow crab, Chionoecetes opilio.</title>
        <authorList>
            <person name="Jeong J.-H."/>
            <person name="Ryu S."/>
        </authorList>
    </citation>
    <scope>NUCLEOTIDE SEQUENCE</scope>
    <source>
        <strain evidence="1">MADBK_172401_WGS</strain>
        <tissue evidence="1">Digestive gland</tissue>
    </source>
</reference>
<dbReference type="Proteomes" id="UP000770661">
    <property type="component" value="Unassembled WGS sequence"/>
</dbReference>
<dbReference type="AlphaFoldDB" id="A0A8J5D2I0"/>
<organism evidence="1 2">
    <name type="scientific">Chionoecetes opilio</name>
    <name type="common">Atlantic snow crab</name>
    <name type="synonym">Cancer opilio</name>
    <dbReference type="NCBI Taxonomy" id="41210"/>
    <lineage>
        <taxon>Eukaryota</taxon>
        <taxon>Metazoa</taxon>
        <taxon>Ecdysozoa</taxon>
        <taxon>Arthropoda</taxon>
        <taxon>Crustacea</taxon>
        <taxon>Multicrustacea</taxon>
        <taxon>Malacostraca</taxon>
        <taxon>Eumalacostraca</taxon>
        <taxon>Eucarida</taxon>
        <taxon>Decapoda</taxon>
        <taxon>Pleocyemata</taxon>
        <taxon>Brachyura</taxon>
        <taxon>Eubrachyura</taxon>
        <taxon>Majoidea</taxon>
        <taxon>Majidae</taxon>
        <taxon>Chionoecetes</taxon>
    </lineage>
</organism>
<sequence>MSDWAVGASGVGPLATLDSCSSDGRTPRFTQAGPLVGGPAGPVYNVDQDILRFSWPGGPQHTWMTEVLVPMGSLISQSEWHHILTGLQPATQYTLQLVFTVPGTSPSTHPCFTYAPSSMEERRKSSSQPNTCIENIVDHLHYFNQGCLI</sequence>
<comment type="caution">
    <text evidence="1">The sequence shown here is derived from an EMBL/GenBank/DDBJ whole genome shotgun (WGS) entry which is preliminary data.</text>
</comment>
<name>A0A8J5D2I0_CHIOP</name>
<dbReference type="OrthoDB" id="6022609at2759"/>
<protein>
    <submittedName>
        <fullName evidence="1">Uncharacterized protein</fullName>
    </submittedName>
</protein>